<feature type="domain" description="Dynein attachment factor N-terminal" evidence="1">
    <location>
        <begin position="6"/>
        <end position="70"/>
    </location>
</feature>
<proteinExistence type="predicted"/>
<dbReference type="GO" id="GO:0003351">
    <property type="term" value="P:epithelial cilium movement involved in extracellular fluid movement"/>
    <property type="evidence" value="ECO:0007669"/>
    <property type="project" value="TreeGrafter"/>
</dbReference>
<dbReference type="AlphaFoldDB" id="A0AA38I7G7"/>
<dbReference type="PANTHER" id="PTHR28572">
    <property type="entry name" value="COILED-COIL DOMAIN-CONTAINING PROTEIN 103"/>
    <property type="match status" value="1"/>
</dbReference>
<evidence type="ECO:0000259" key="1">
    <source>
        <dbReference type="Pfam" id="PF15867"/>
    </source>
</evidence>
<dbReference type="GO" id="GO:0007368">
    <property type="term" value="P:determination of left/right symmetry"/>
    <property type="evidence" value="ECO:0007669"/>
    <property type="project" value="TreeGrafter"/>
</dbReference>
<comment type="caution">
    <text evidence="2">The sequence shown here is derived from an EMBL/GenBank/DDBJ whole genome shotgun (WGS) entry which is preliminary data.</text>
</comment>
<name>A0AA38I7G7_9CUCU</name>
<sequence>MATYKINQNKLLQELVAAVAEDKMYWVRNDAKIRAATTSKSYDEFRDIVAAAHLQPIKNKDKERRQRSWNTLTDGN</sequence>
<dbReference type="InterPro" id="IPR042422">
    <property type="entry name" value="CC103"/>
</dbReference>
<keyword evidence="3" id="KW-1185">Reference proteome</keyword>
<organism evidence="2 3">
    <name type="scientific">Zophobas morio</name>
    <dbReference type="NCBI Taxonomy" id="2755281"/>
    <lineage>
        <taxon>Eukaryota</taxon>
        <taxon>Metazoa</taxon>
        <taxon>Ecdysozoa</taxon>
        <taxon>Arthropoda</taxon>
        <taxon>Hexapoda</taxon>
        <taxon>Insecta</taxon>
        <taxon>Pterygota</taxon>
        <taxon>Neoptera</taxon>
        <taxon>Endopterygota</taxon>
        <taxon>Coleoptera</taxon>
        <taxon>Polyphaga</taxon>
        <taxon>Cucujiformia</taxon>
        <taxon>Tenebrionidae</taxon>
        <taxon>Zophobas</taxon>
    </lineage>
</organism>
<dbReference type="GO" id="GO:0005576">
    <property type="term" value="C:extracellular region"/>
    <property type="evidence" value="ECO:0007669"/>
    <property type="project" value="GOC"/>
</dbReference>
<reference evidence="2" key="1">
    <citation type="journal article" date="2023" name="G3 (Bethesda)">
        <title>Whole genome assemblies of Zophobas morio and Tenebrio molitor.</title>
        <authorList>
            <person name="Kaur S."/>
            <person name="Stinson S.A."/>
            <person name="diCenzo G.C."/>
        </authorList>
    </citation>
    <scope>NUCLEOTIDE SEQUENCE</scope>
    <source>
        <strain evidence="2">QUZm001</strain>
    </source>
</reference>
<evidence type="ECO:0000313" key="3">
    <source>
        <dbReference type="Proteomes" id="UP001168821"/>
    </source>
</evidence>
<dbReference type="EMBL" id="JALNTZ010000006">
    <property type="protein sequence ID" value="KAJ3649227.1"/>
    <property type="molecule type" value="Genomic_DNA"/>
</dbReference>
<protein>
    <recommendedName>
        <fullName evidence="1">Dynein attachment factor N-terminal domain-containing protein</fullName>
    </recommendedName>
</protein>
<evidence type="ECO:0000313" key="2">
    <source>
        <dbReference type="EMBL" id="KAJ3649227.1"/>
    </source>
</evidence>
<accession>A0AA38I7G7</accession>
<dbReference type="InterPro" id="IPR031733">
    <property type="entry name" value="Dynein_attach_N"/>
</dbReference>
<gene>
    <name evidence="2" type="ORF">Zmor_020980</name>
</gene>
<dbReference type="Proteomes" id="UP001168821">
    <property type="component" value="Unassembled WGS sequence"/>
</dbReference>
<dbReference type="Pfam" id="PF15867">
    <property type="entry name" value="Dynein_attach_N"/>
    <property type="match status" value="1"/>
</dbReference>
<dbReference type="PANTHER" id="PTHR28572:SF1">
    <property type="entry name" value="COILED-COIL DOMAIN-CONTAINING PROTEIN 103"/>
    <property type="match status" value="1"/>
</dbReference>
<dbReference type="GO" id="GO:0036157">
    <property type="term" value="C:outer dynein arm"/>
    <property type="evidence" value="ECO:0007669"/>
    <property type="project" value="InterPro"/>
</dbReference>
<dbReference type="GO" id="GO:0036159">
    <property type="term" value="P:inner dynein arm assembly"/>
    <property type="evidence" value="ECO:0007669"/>
    <property type="project" value="TreeGrafter"/>
</dbReference>